<comment type="catalytic activity">
    <reaction evidence="9 10">
        <text>RNA(n) + a ribonucleoside 5'-triphosphate = RNA(n+1) + diphosphate</text>
        <dbReference type="Rhea" id="RHEA:21248"/>
        <dbReference type="Rhea" id="RHEA-COMP:14527"/>
        <dbReference type="Rhea" id="RHEA-COMP:17342"/>
        <dbReference type="ChEBI" id="CHEBI:33019"/>
        <dbReference type="ChEBI" id="CHEBI:61557"/>
        <dbReference type="ChEBI" id="CHEBI:140395"/>
        <dbReference type="EC" id="2.7.7.6"/>
    </reaction>
</comment>
<accession>A0A833P3K3</accession>
<dbReference type="GO" id="GO:0000428">
    <property type="term" value="C:DNA-directed RNA polymerase complex"/>
    <property type="evidence" value="ECO:0007669"/>
    <property type="project" value="UniProtKB-KW"/>
</dbReference>
<evidence type="ECO:0000256" key="8">
    <source>
        <dbReference type="ARBA" id="ARBA00029924"/>
    </source>
</evidence>
<keyword evidence="5 10" id="KW-0808">Transferase</keyword>
<name>A0A833P3K3_UNCSA</name>
<evidence type="ECO:0000313" key="11">
    <source>
        <dbReference type="EMBL" id="KAF0135049.1"/>
    </source>
</evidence>
<dbReference type="SUPFAM" id="SSF63562">
    <property type="entry name" value="RPB6/omega subunit-like"/>
    <property type="match status" value="1"/>
</dbReference>
<sequence length="99" mass="11164">MEENIDALLSKAKNKFLLSNAVADRAKQISEGSLPYVNNFDPTNPIITAIREIASDKIKIRMITAASKKPQEVELLEKEEPVTLKRLAKDKKKKDSKKK</sequence>
<keyword evidence="6 10" id="KW-0548">Nucleotidyltransferase</keyword>
<evidence type="ECO:0000256" key="1">
    <source>
        <dbReference type="ARBA" id="ARBA00006711"/>
    </source>
</evidence>
<dbReference type="InterPro" id="IPR003716">
    <property type="entry name" value="DNA-dir_RNA_pol_omega"/>
</dbReference>
<keyword evidence="4 10" id="KW-0240">DNA-directed RNA polymerase</keyword>
<dbReference type="EC" id="2.7.7.6" evidence="2 10"/>
<evidence type="ECO:0000256" key="7">
    <source>
        <dbReference type="ARBA" id="ARBA00023163"/>
    </source>
</evidence>
<dbReference type="GO" id="GO:0003899">
    <property type="term" value="F:DNA-directed RNA polymerase activity"/>
    <property type="evidence" value="ECO:0007669"/>
    <property type="project" value="UniProtKB-UniRule"/>
</dbReference>
<gene>
    <name evidence="10" type="primary">rpoZ</name>
    <name evidence="11" type="ORF">FD145_187</name>
</gene>
<dbReference type="Gene3D" id="3.90.940.10">
    <property type="match status" value="1"/>
</dbReference>
<evidence type="ECO:0000256" key="2">
    <source>
        <dbReference type="ARBA" id="ARBA00012418"/>
    </source>
</evidence>
<dbReference type="GO" id="GO:0006351">
    <property type="term" value="P:DNA-templated transcription"/>
    <property type="evidence" value="ECO:0007669"/>
    <property type="project" value="UniProtKB-UniRule"/>
</dbReference>
<evidence type="ECO:0000313" key="12">
    <source>
        <dbReference type="Proteomes" id="UP000488506"/>
    </source>
</evidence>
<dbReference type="PANTHER" id="PTHR34476:SF1">
    <property type="entry name" value="DNA-DIRECTED RNA POLYMERASE SUBUNIT OMEGA"/>
    <property type="match status" value="1"/>
</dbReference>
<dbReference type="InterPro" id="IPR036161">
    <property type="entry name" value="RPB6/omega-like_sf"/>
</dbReference>
<dbReference type="SMART" id="SM01409">
    <property type="entry name" value="RNA_pol_Rpb6"/>
    <property type="match status" value="1"/>
</dbReference>
<evidence type="ECO:0000256" key="5">
    <source>
        <dbReference type="ARBA" id="ARBA00022679"/>
    </source>
</evidence>
<comment type="caution">
    <text evidence="11">The sequence shown here is derived from an EMBL/GenBank/DDBJ whole genome shotgun (WGS) entry which is preliminary data.</text>
</comment>
<protein>
    <recommendedName>
        <fullName evidence="3 10">DNA-directed RNA polymerase subunit omega</fullName>
        <shortName evidence="10">RNAP omega subunit</shortName>
        <ecNumber evidence="2 10">2.7.7.6</ecNumber>
    </recommendedName>
    <alternativeName>
        <fullName evidence="10">RNA polymerase omega subunit</fullName>
    </alternativeName>
    <alternativeName>
        <fullName evidence="8 10">Transcriptase subunit omega</fullName>
    </alternativeName>
</protein>
<dbReference type="EMBL" id="WPAF01000002">
    <property type="protein sequence ID" value="KAF0135049.1"/>
    <property type="molecule type" value="Genomic_DNA"/>
</dbReference>
<evidence type="ECO:0000256" key="6">
    <source>
        <dbReference type="ARBA" id="ARBA00022695"/>
    </source>
</evidence>
<evidence type="ECO:0000256" key="9">
    <source>
        <dbReference type="ARBA" id="ARBA00048552"/>
    </source>
</evidence>
<reference evidence="11 12" key="1">
    <citation type="submission" date="2019-12" db="EMBL/GenBank/DDBJ databases">
        <authorList>
            <person name="Wolfe R."/>
            <person name="Danczak R."/>
            <person name="Wilkins M."/>
        </authorList>
    </citation>
    <scope>NUCLEOTIDE SEQUENCE [LARGE SCALE GENOMIC DNA]</scope>
    <source>
        <strain evidence="11">X2_MaxBin.013</strain>
    </source>
</reference>
<evidence type="ECO:0000256" key="3">
    <source>
        <dbReference type="ARBA" id="ARBA00013725"/>
    </source>
</evidence>
<dbReference type="GO" id="GO:0003677">
    <property type="term" value="F:DNA binding"/>
    <property type="evidence" value="ECO:0007669"/>
    <property type="project" value="UniProtKB-UniRule"/>
</dbReference>
<comment type="function">
    <text evidence="10">Promotes RNA polymerase assembly. Latches the N- and C-terminal regions of the beta' subunit thereby facilitating its interaction with the beta and alpha subunits.</text>
</comment>
<evidence type="ECO:0000256" key="4">
    <source>
        <dbReference type="ARBA" id="ARBA00022478"/>
    </source>
</evidence>
<evidence type="ECO:0000256" key="10">
    <source>
        <dbReference type="HAMAP-Rule" id="MF_00366"/>
    </source>
</evidence>
<comment type="similarity">
    <text evidence="1 10">Belongs to the RNA polymerase subunit omega family.</text>
</comment>
<dbReference type="PANTHER" id="PTHR34476">
    <property type="entry name" value="DNA-DIRECTED RNA POLYMERASE SUBUNIT OMEGA"/>
    <property type="match status" value="1"/>
</dbReference>
<dbReference type="HAMAP" id="MF_00366">
    <property type="entry name" value="RNApol_bact_RpoZ"/>
    <property type="match status" value="1"/>
</dbReference>
<dbReference type="Proteomes" id="UP000488506">
    <property type="component" value="Unassembled WGS sequence"/>
</dbReference>
<dbReference type="InterPro" id="IPR006110">
    <property type="entry name" value="Pol_omega/Rpo6/RPB6"/>
</dbReference>
<dbReference type="AlphaFoldDB" id="A0A833P3K3"/>
<keyword evidence="7 10" id="KW-0804">Transcription</keyword>
<proteinExistence type="inferred from homology"/>
<dbReference type="Pfam" id="PF01192">
    <property type="entry name" value="RNA_pol_Rpb6"/>
    <property type="match status" value="1"/>
</dbReference>
<comment type="subunit">
    <text evidence="10">The RNAP catalytic core consists of 2 alpha, 1 beta, 1 beta' and 1 omega subunit. When a sigma factor is associated with the core the holoenzyme is formed, which can initiate transcription.</text>
</comment>
<organism evidence="11 12">
    <name type="scientific">Candidatus Saganbacteria bacterium</name>
    <dbReference type="NCBI Taxonomy" id="2575572"/>
    <lineage>
        <taxon>Bacteria</taxon>
        <taxon>Bacillati</taxon>
        <taxon>Saganbacteria</taxon>
    </lineage>
</organism>